<gene>
    <name evidence="1" type="ORF">DL764_000738</name>
</gene>
<proteinExistence type="predicted"/>
<reference evidence="1 2" key="1">
    <citation type="submission" date="2018-06" db="EMBL/GenBank/DDBJ databases">
        <title>Complete Genomes of Monosporascus.</title>
        <authorList>
            <person name="Robinson A.J."/>
            <person name="Natvig D.O."/>
        </authorList>
    </citation>
    <scope>NUCLEOTIDE SEQUENCE [LARGE SCALE GENOMIC DNA]</scope>
    <source>
        <strain evidence="1 2">CBS 110550</strain>
    </source>
</reference>
<dbReference type="EMBL" id="QJNU01000020">
    <property type="protein sequence ID" value="RYP10246.1"/>
    <property type="molecule type" value="Genomic_DNA"/>
</dbReference>
<evidence type="ECO:0000313" key="2">
    <source>
        <dbReference type="Proteomes" id="UP000293360"/>
    </source>
</evidence>
<protein>
    <submittedName>
        <fullName evidence="1">Uncharacterized protein</fullName>
    </submittedName>
</protein>
<organism evidence="1 2">
    <name type="scientific">Monosporascus ibericus</name>
    <dbReference type="NCBI Taxonomy" id="155417"/>
    <lineage>
        <taxon>Eukaryota</taxon>
        <taxon>Fungi</taxon>
        <taxon>Dikarya</taxon>
        <taxon>Ascomycota</taxon>
        <taxon>Pezizomycotina</taxon>
        <taxon>Sordariomycetes</taxon>
        <taxon>Xylariomycetidae</taxon>
        <taxon>Xylariales</taxon>
        <taxon>Xylariales incertae sedis</taxon>
        <taxon>Monosporascus</taxon>
    </lineage>
</organism>
<keyword evidence="2" id="KW-1185">Reference proteome</keyword>
<dbReference type="Proteomes" id="UP000293360">
    <property type="component" value="Unassembled WGS sequence"/>
</dbReference>
<dbReference type="AlphaFoldDB" id="A0A4Q4TS58"/>
<dbReference type="OrthoDB" id="4736423at2759"/>
<accession>A0A4Q4TS58</accession>
<comment type="caution">
    <text evidence="1">The sequence shown here is derived from an EMBL/GenBank/DDBJ whole genome shotgun (WGS) entry which is preliminary data.</text>
</comment>
<sequence length="193" mass="20990">MSNIDDGSVPPAITDILMGRTTDSSIPPNLAPVLKAFTKFLDHGMAKGGRGRQQYGAILRLFQPRPGIVVGADGDYRTGELTEQTRYWWDLSGAVAALRVVRAACPRIGRAIAEGSAPTPAELRALARNRDSIAEEDSPGLECIMSRQHPIARELHTAYALHAEVVNAVADKVLAETQRARRDPTVLDILRGW</sequence>
<evidence type="ECO:0000313" key="1">
    <source>
        <dbReference type="EMBL" id="RYP10246.1"/>
    </source>
</evidence>
<name>A0A4Q4TS58_9PEZI</name>